<proteinExistence type="predicted"/>
<evidence type="ECO:0000313" key="1">
    <source>
        <dbReference type="EMBL" id="KAL3522907.1"/>
    </source>
</evidence>
<comment type="caution">
    <text evidence="1">The sequence shown here is derived from an EMBL/GenBank/DDBJ whole genome shotgun (WGS) entry which is preliminary data.</text>
</comment>
<dbReference type="Proteomes" id="UP001630127">
    <property type="component" value="Unassembled WGS sequence"/>
</dbReference>
<dbReference type="AlphaFoldDB" id="A0ABD2ZWP2"/>
<reference evidence="1 2" key="1">
    <citation type="submission" date="2024-11" db="EMBL/GenBank/DDBJ databases">
        <title>A near-complete genome assembly of Cinchona calisaya.</title>
        <authorList>
            <person name="Lian D.C."/>
            <person name="Zhao X.W."/>
            <person name="Wei L."/>
        </authorList>
    </citation>
    <scope>NUCLEOTIDE SEQUENCE [LARGE SCALE GENOMIC DNA]</scope>
    <source>
        <tissue evidence="1">Nenye</tissue>
    </source>
</reference>
<accession>A0ABD2ZWP2</accession>
<gene>
    <name evidence="1" type="ORF">ACH5RR_015741</name>
</gene>
<name>A0ABD2ZWP2_9GENT</name>
<organism evidence="1 2">
    <name type="scientific">Cinchona calisaya</name>
    <dbReference type="NCBI Taxonomy" id="153742"/>
    <lineage>
        <taxon>Eukaryota</taxon>
        <taxon>Viridiplantae</taxon>
        <taxon>Streptophyta</taxon>
        <taxon>Embryophyta</taxon>
        <taxon>Tracheophyta</taxon>
        <taxon>Spermatophyta</taxon>
        <taxon>Magnoliopsida</taxon>
        <taxon>eudicotyledons</taxon>
        <taxon>Gunneridae</taxon>
        <taxon>Pentapetalae</taxon>
        <taxon>asterids</taxon>
        <taxon>lamiids</taxon>
        <taxon>Gentianales</taxon>
        <taxon>Rubiaceae</taxon>
        <taxon>Cinchonoideae</taxon>
        <taxon>Cinchoneae</taxon>
        <taxon>Cinchona</taxon>
    </lineage>
</organism>
<dbReference type="EMBL" id="JBJUIK010000007">
    <property type="protein sequence ID" value="KAL3522907.1"/>
    <property type="molecule type" value="Genomic_DNA"/>
</dbReference>
<sequence length="197" mass="22245">MVHSLENFALVLAIQKLSSIVVTNTPPVLDVVMKDNMVVMAHMVVELTPIVGVLPLIANPILDESSEVVTSVADVVLEVLELEDEFIIVSVWYYCIAMQSDTLFQPSSVLISWKKPMMGIFKLNVDGYDHYRKLCANKGKKNIPEDSVQDTLLDTNDVVRVDVPRGDLINRFWLFIFDFHHDEVLKQISFPNASKRG</sequence>
<keyword evidence="2" id="KW-1185">Reference proteome</keyword>
<evidence type="ECO:0000313" key="2">
    <source>
        <dbReference type="Proteomes" id="UP001630127"/>
    </source>
</evidence>
<protein>
    <submittedName>
        <fullName evidence="1">Uncharacterized protein</fullName>
    </submittedName>
</protein>